<accession>A0ABY7JMJ1</accession>
<proteinExistence type="predicted"/>
<feature type="transmembrane region" description="Helical" evidence="1">
    <location>
        <begin position="26"/>
        <end position="43"/>
    </location>
</feature>
<sequence>MNIGFIIIGILGIVMLVFGLSNNQTIIGILGGALLMITIVFGFKNKNNDSSNKNEED</sequence>
<organism evidence="2 3">
    <name type="scientific">Peptostreptococcus equinus</name>
    <dbReference type="NCBI Taxonomy" id="3003601"/>
    <lineage>
        <taxon>Bacteria</taxon>
        <taxon>Bacillati</taxon>
        <taxon>Bacillota</taxon>
        <taxon>Clostridia</taxon>
        <taxon>Peptostreptococcales</taxon>
        <taxon>Peptostreptococcaceae</taxon>
        <taxon>Peptostreptococcus</taxon>
    </lineage>
</organism>
<gene>
    <name evidence="2" type="ORF">O0R46_07130</name>
</gene>
<keyword evidence="1" id="KW-0812">Transmembrane</keyword>
<evidence type="ECO:0000313" key="3">
    <source>
        <dbReference type="Proteomes" id="UP001164187"/>
    </source>
</evidence>
<protein>
    <submittedName>
        <fullName evidence="2">Uncharacterized protein</fullName>
    </submittedName>
</protein>
<keyword evidence="1" id="KW-0472">Membrane</keyword>
<reference evidence="2" key="1">
    <citation type="submission" date="2022-12" db="EMBL/GenBank/DDBJ databases">
        <title>Peptostreptococcus.</title>
        <authorList>
            <person name="Lee S.H."/>
        </authorList>
    </citation>
    <scope>NUCLEOTIDE SEQUENCE</scope>
    <source>
        <strain evidence="2">CBA3647</strain>
    </source>
</reference>
<keyword evidence="3" id="KW-1185">Reference proteome</keyword>
<dbReference type="RefSeq" id="WP_269311045.1">
    <property type="nucleotide sequence ID" value="NZ_CP114052.1"/>
</dbReference>
<evidence type="ECO:0000256" key="1">
    <source>
        <dbReference type="SAM" id="Phobius"/>
    </source>
</evidence>
<evidence type="ECO:0000313" key="2">
    <source>
        <dbReference type="EMBL" id="WAW14374.1"/>
    </source>
</evidence>
<feature type="transmembrane region" description="Helical" evidence="1">
    <location>
        <begin position="5"/>
        <end position="20"/>
    </location>
</feature>
<keyword evidence="1" id="KW-1133">Transmembrane helix</keyword>
<name>A0ABY7JMJ1_9FIRM</name>
<dbReference type="EMBL" id="CP114052">
    <property type="protein sequence ID" value="WAW14374.1"/>
    <property type="molecule type" value="Genomic_DNA"/>
</dbReference>
<dbReference type="Proteomes" id="UP001164187">
    <property type="component" value="Chromosome"/>
</dbReference>